<proteinExistence type="predicted"/>
<name>A0A8H2VKY7_9HELO</name>
<evidence type="ECO:0000256" key="1">
    <source>
        <dbReference type="SAM" id="Coils"/>
    </source>
</evidence>
<dbReference type="EMBL" id="CAJHIA010000002">
    <property type="protein sequence ID" value="CAD6439732.1"/>
    <property type="molecule type" value="Genomic_DNA"/>
</dbReference>
<feature type="region of interest" description="Disordered" evidence="2">
    <location>
        <begin position="216"/>
        <end position="260"/>
    </location>
</feature>
<feature type="region of interest" description="Disordered" evidence="2">
    <location>
        <begin position="89"/>
        <end position="144"/>
    </location>
</feature>
<organism evidence="3 4">
    <name type="scientific">Sclerotinia trifoliorum</name>
    <dbReference type="NCBI Taxonomy" id="28548"/>
    <lineage>
        <taxon>Eukaryota</taxon>
        <taxon>Fungi</taxon>
        <taxon>Dikarya</taxon>
        <taxon>Ascomycota</taxon>
        <taxon>Pezizomycotina</taxon>
        <taxon>Leotiomycetes</taxon>
        <taxon>Helotiales</taxon>
        <taxon>Sclerotiniaceae</taxon>
        <taxon>Sclerotinia</taxon>
    </lineage>
</organism>
<feature type="coiled-coil region" evidence="1">
    <location>
        <begin position="161"/>
        <end position="191"/>
    </location>
</feature>
<dbReference type="Proteomes" id="UP000624404">
    <property type="component" value="Unassembled WGS sequence"/>
</dbReference>
<gene>
    <name evidence="3" type="ORF">SCLTRI_LOCUS374</name>
</gene>
<dbReference type="AlphaFoldDB" id="A0A8H2VKY7"/>
<evidence type="ECO:0000313" key="4">
    <source>
        <dbReference type="Proteomes" id="UP000624404"/>
    </source>
</evidence>
<keyword evidence="4" id="KW-1185">Reference proteome</keyword>
<keyword evidence="1" id="KW-0175">Coiled coil</keyword>
<dbReference type="OrthoDB" id="3550713at2759"/>
<feature type="compositionally biased region" description="Basic and acidic residues" evidence="2">
    <location>
        <begin position="115"/>
        <end position="144"/>
    </location>
</feature>
<evidence type="ECO:0000256" key="2">
    <source>
        <dbReference type="SAM" id="MobiDB-lite"/>
    </source>
</evidence>
<accession>A0A8H2VKY7</accession>
<protein>
    <submittedName>
        <fullName evidence="3">Bf2446fe-2503-45dc-b20a-2c20dca5ea6b</fullName>
    </submittedName>
</protein>
<comment type="caution">
    <text evidence="3">The sequence shown here is derived from an EMBL/GenBank/DDBJ whole genome shotgun (WGS) entry which is preliminary data.</text>
</comment>
<evidence type="ECO:0000313" key="3">
    <source>
        <dbReference type="EMBL" id="CAD6439732.1"/>
    </source>
</evidence>
<sequence>MIAKLVSDQNIKPAYTKEKATRLYEICYRKYSRGYVRASTEKTFYEADQCFWRQFWPAEEFPGKKTGISRMKKDGKAVDKDETIAVQINQGSNQAESRKRQEEITESLWSQPLSKPEEPPKIIKSRERSRSRHNIVDRNRPNTTNDKRAIDWEILTIQRRIEHQRQLKQNLLNKRARAKKAARELTKLASEASTMRDHPAKIQKNLEGALTISSTTNLQQASPKSDVAATNLHKEGPNSCRKSRHSSESVQLPVEPSSGRLQTLDEMIREEREIAMQLSITHESTLDTEENRSIRQSRDGLEVANGVNGASDEQRRFCLIL</sequence>
<reference evidence="3" key="1">
    <citation type="submission" date="2020-10" db="EMBL/GenBank/DDBJ databases">
        <authorList>
            <person name="Kusch S."/>
        </authorList>
    </citation>
    <scope>NUCLEOTIDE SEQUENCE</scope>
    <source>
        <strain evidence="3">SwB9</strain>
    </source>
</reference>